<feature type="domain" description="WH2" evidence="4">
    <location>
        <begin position="318"/>
        <end position="340"/>
    </location>
</feature>
<dbReference type="GO" id="GO:0005769">
    <property type="term" value="C:early endosome"/>
    <property type="evidence" value="ECO:0007669"/>
    <property type="project" value="InterPro"/>
</dbReference>
<dbReference type="GO" id="GO:0034314">
    <property type="term" value="P:Arp2/3 complex-mediated actin nucleation"/>
    <property type="evidence" value="ECO:0007669"/>
    <property type="project" value="InterPro"/>
</dbReference>
<dbReference type="GO" id="GO:0005829">
    <property type="term" value="C:cytosol"/>
    <property type="evidence" value="ECO:0007669"/>
    <property type="project" value="GOC"/>
</dbReference>
<evidence type="ECO:0000256" key="3">
    <source>
        <dbReference type="SAM" id="MobiDB-lite"/>
    </source>
</evidence>
<feature type="region of interest" description="Disordered" evidence="3">
    <location>
        <begin position="286"/>
        <end position="310"/>
    </location>
</feature>
<gene>
    <name evidence="5" type="ORF">BSL78_08623</name>
</gene>
<dbReference type="Proteomes" id="UP000230750">
    <property type="component" value="Unassembled WGS sequence"/>
</dbReference>
<evidence type="ECO:0000259" key="4">
    <source>
        <dbReference type="PROSITE" id="PS51082"/>
    </source>
</evidence>
<evidence type="ECO:0000256" key="1">
    <source>
        <dbReference type="ARBA" id="ARBA00005602"/>
    </source>
</evidence>
<dbReference type="AlphaFoldDB" id="A0A2G8L2J7"/>
<protein>
    <submittedName>
        <fullName evidence="5">Putative WAS protein family-like 1 isoform X3</fullName>
    </submittedName>
</protein>
<keyword evidence="2" id="KW-0009">Actin-binding</keyword>
<dbReference type="PANTHER" id="PTHR23331">
    <property type="entry name" value="CXYORF1"/>
    <property type="match status" value="1"/>
</dbReference>
<feature type="compositionally biased region" description="Low complexity" evidence="3">
    <location>
        <begin position="286"/>
        <end position="301"/>
    </location>
</feature>
<dbReference type="GO" id="GO:0043014">
    <property type="term" value="F:alpha-tubulin binding"/>
    <property type="evidence" value="ECO:0007669"/>
    <property type="project" value="InterPro"/>
</dbReference>
<evidence type="ECO:0000256" key="2">
    <source>
        <dbReference type="ARBA" id="ARBA00023203"/>
    </source>
</evidence>
<proteinExistence type="inferred from homology"/>
<dbReference type="EMBL" id="MRZV01000247">
    <property type="protein sequence ID" value="PIK54489.1"/>
    <property type="molecule type" value="Genomic_DNA"/>
</dbReference>
<dbReference type="Pfam" id="PF11945">
    <property type="entry name" value="WASH_WAHD"/>
    <property type="match status" value="1"/>
</dbReference>
<comment type="similarity">
    <text evidence="1">Belongs to the WASH1 family.</text>
</comment>
<dbReference type="PROSITE" id="PS51082">
    <property type="entry name" value="WH2"/>
    <property type="match status" value="1"/>
</dbReference>
<name>A0A2G8L2J7_STIJA</name>
<dbReference type="InterPro" id="IPR028290">
    <property type="entry name" value="WASH1"/>
</dbReference>
<dbReference type="OrthoDB" id="307871at2759"/>
<dbReference type="PANTHER" id="PTHR23331:SF1">
    <property type="entry name" value="WASH COMPLEX SUBUNIT 1"/>
    <property type="match status" value="1"/>
</dbReference>
<accession>A0A2G8L2J7</accession>
<dbReference type="GO" id="GO:0055037">
    <property type="term" value="C:recycling endosome"/>
    <property type="evidence" value="ECO:0007669"/>
    <property type="project" value="TreeGrafter"/>
</dbReference>
<dbReference type="GO" id="GO:0071203">
    <property type="term" value="C:WASH complex"/>
    <property type="evidence" value="ECO:0007669"/>
    <property type="project" value="InterPro"/>
</dbReference>
<feature type="compositionally biased region" description="Basic and acidic residues" evidence="3">
    <location>
        <begin position="333"/>
        <end position="353"/>
    </location>
</feature>
<evidence type="ECO:0000313" key="5">
    <source>
        <dbReference type="EMBL" id="PIK54489.1"/>
    </source>
</evidence>
<sequence length="429" mass="46392">MPVQVYSVPIIQPDLRREETIHQIADALEYLEKVANDVFDRIEKRVKDGQDKLTGVNKRLEVAQAKVDKIKNSKKAIKVFSSNKYPAPEDKQSYVSVFEESSELGTIQRPSRKLHSKHANLDNRSLKEKLQFYNVQLNISKKDKEGGNTHEGLGGLPKNITSVSNLLLFNTSENPYKKYVMIDPLGAVTKTRKALEDEQEEEMGAAPESIMQREQLDRLTAENYFYVPDLGEVPEIDVPSYLPDLPGVADDVTYSAALGPSIAPSLPGSHIPELPSVTPEAMAIEAPPSSNLPALPAPDSSGGPAPRALPAVAKPEAGRASLLESIRAAGGADKAKLKSAKDRKLDKKQKQEKAAAPPKGGGDLMGDLFSKLAMRRKGISGTKKQGGSTGGGTEGGNQGTENKESAMDKLSSMIPTVSSSGHDDEDDWD</sequence>
<feature type="compositionally biased region" description="Gly residues" evidence="3">
    <location>
        <begin position="387"/>
        <end position="398"/>
    </location>
</feature>
<organism evidence="5 6">
    <name type="scientific">Stichopus japonicus</name>
    <name type="common">Sea cucumber</name>
    <dbReference type="NCBI Taxonomy" id="307972"/>
    <lineage>
        <taxon>Eukaryota</taxon>
        <taxon>Metazoa</taxon>
        <taxon>Echinodermata</taxon>
        <taxon>Eleutherozoa</taxon>
        <taxon>Echinozoa</taxon>
        <taxon>Holothuroidea</taxon>
        <taxon>Aspidochirotacea</taxon>
        <taxon>Aspidochirotida</taxon>
        <taxon>Stichopodidae</taxon>
        <taxon>Apostichopus</taxon>
    </lineage>
</organism>
<keyword evidence="6" id="KW-1185">Reference proteome</keyword>
<evidence type="ECO:0000313" key="6">
    <source>
        <dbReference type="Proteomes" id="UP000230750"/>
    </source>
</evidence>
<dbReference type="GO" id="GO:0006887">
    <property type="term" value="P:exocytosis"/>
    <property type="evidence" value="ECO:0007669"/>
    <property type="project" value="TreeGrafter"/>
</dbReference>
<reference evidence="5 6" key="1">
    <citation type="journal article" date="2017" name="PLoS Biol.">
        <title>The sea cucumber genome provides insights into morphological evolution and visceral regeneration.</title>
        <authorList>
            <person name="Zhang X."/>
            <person name="Sun L."/>
            <person name="Yuan J."/>
            <person name="Sun Y."/>
            <person name="Gao Y."/>
            <person name="Zhang L."/>
            <person name="Li S."/>
            <person name="Dai H."/>
            <person name="Hamel J.F."/>
            <person name="Liu C."/>
            <person name="Yu Y."/>
            <person name="Liu S."/>
            <person name="Lin W."/>
            <person name="Guo K."/>
            <person name="Jin S."/>
            <person name="Xu P."/>
            <person name="Storey K.B."/>
            <person name="Huan P."/>
            <person name="Zhang T."/>
            <person name="Zhou Y."/>
            <person name="Zhang J."/>
            <person name="Lin C."/>
            <person name="Li X."/>
            <person name="Xing L."/>
            <person name="Huo D."/>
            <person name="Sun M."/>
            <person name="Wang L."/>
            <person name="Mercier A."/>
            <person name="Li F."/>
            <person name="Yang H."/>
            <person name="Xiang J."/>
        </authorList>
    </citation>
    <scope>NUCLEOTIDE SEQUENCE [LARGE SCALE GENOMIC DNA]</scope>
    <source>
        <strain evidence="5">Shaxun</strain>
        <tissue evidence="5">Muscle</tissue>
    </source>
</reference>
<dbReference type="GO" id="GO:0032456">
    <property type="term" value="P:endocytic recycling"/>
    <property type="evidence" value="ECO:0007669"/>
    <property type="project" value="TreeGrafter"/>
</dbReference>
<dbReference type="GO" id="GO:0042147">
    <property type="term" value="P:retrograde transport, endosome to Golgi"/>
    <property type="evidence" value="ECO:0007669"/>
    <property type="project" value="TreeGrafter"/>
</dbReference>
<dbReference type="GO" id="GO:0003779">
    <property type="term" value="F:actin binding"/>
    <property type="evidence" value="ECO:0007669"/>
    <property type="project" value="UniProtKB-KW"/>
</dbReference>
<comment type="caution">
    <text evidence="5">The sequence shown here is derived from an EMBL/GenBank/DDBJ whole genome shotgun (WGS) entry which is preliminary data.</text>
</comment>
<dbReference type="GO" id="GO:0043015">
    <property type="term" value="F:gamma-tubulin binding"/>
    <property type="evidence" value="ECO:0007669"/>
    <property type="project" value="TreeGrafter"/>
</dbReference>
<feature type="region of interest" description="Disordered" evidence="3">
    <location>
        <begin position="328"/>
        <end position="429"/>
    </location>
</feature>
<dbReference type="InterPro" id="IPR021854">
    <property type="entry name" value="WASH1_WAHD"/>
</dbReference>
<dbReference type="InterPro" id="IPR003124">
    <property type="entry name" value="WH2_dom"/>
</dbReference>
<dbReference type="STRING" id="307972.A0A2G8L2J7"/>